<dbReference type="AlphaFoldDB" id="A0A5D2S635"/>
<feature type="transmembrane region" description="Helical" evidence="1">
    <location>
        <begin position="12"/>
        <end position="32"/>
    </location>
</feature>
<evidence type="ECO:0000313" key="2">
    <source>
        <dbReference type="EMBL" id="TYI48336.1"/>
    </source>
</evidence>
<organism evidence="2 3">
    <name type="scientific">Gossypium mustelinum</name>
    <name type="common">Cotton</name>
    <name type="synonym">Gossypium caicoense</name>
    <dbReference type="NCBI Taxonomy" id="34275"/>
    <lineage>
        <taxon>Eukaryota</taxon>
        <taxon>Viridiplantae</taxon>
        <taxon>Streptophyta</taxon>
        <taxon>Embryophyta</taxon>
        <taxon>Tracheophyta</taxon>
        <taxon>Spermatophyta</taxon>
        <taxon>Magnoliopsida</taxon>
        <taxon>eudicotyledons</taxon>
        <taxon>Gunneridae</taxon>
        <taxon>Pentapetalae</taxon>
        <taxon>rosids</taxon>
        <taxon>malvids</taxon>
        <taxon>Malvales</taxon>
        <taxon>Malvaceae</taxon>
        <taxon>Malvoideae</taxon>
        <taxon>Gossypium</taxon>
    </lineage>
</organism>
<dbReference type="Proteomes" id="UP000323597">
    <property type="component" value="Chromosome D13"/>
</dbReference>
<accession>A0A5D2S635</accession>
<evidence type="ECO:0000313" key="3">
    <source>
        <dbReference type="Proteomes" id="UP000323597"/>
    </source>
</evidence>
<name>A0A5D2S635_GOSMU</name>
<keyword evidence="3" id="KW-1185">Reference proteome</keyword>
<gene>
    <name evidence="2" type="ORF">E1A91_D13G241000v1</name>
</gene>
<reference evidence="2 3" key="1">
    <citation type="submission" date="2019-07" db="EMBL/GenBank/DDBJ databases">
        <title>WGS assembly of Gossypium mustelinum.</title>
        <authorList>
            <person name="Chen Z.J."/>
            <person name="Sreedasyam A."/>
            <person name="Ando A."/>
            <person name="Song Q."/>
            <person name="De L."/>
            <person name="Hulse-Kemp A."/>
            <person name="Ding M."/>
            <person name="Ye W."/>
            <person name="Kirkbride R."/>
            <person name="Jenkins J."/>
            <person name="Plott C."/>
            <person name="Lovell J."/>
            <person name="Lin Y.-M."/>
            <person name="Vaughn R."/>
            <person name="Liu B."/>
            <person name="Li W."/>
            <person name="Simpson S."/>
            <person name="Scheffler B."/>
            <person name="Saski C."/>
            <person name="Grover C."/>
            <person name="Hu G."/>
            <person name="Conover J."/>
            <person name="Carlson J."/>
            <person name="Shu S."/>
            <person name="Boston L."/>
            <person name="Williams M."/>
            <person name="Peterson D."/>
            <person name="Mcgee K."/>
            <person name="Jones D."/>
            <person name="Wendel J."/>
            <person name="Stelly D."/>
            <person name="Grimwood J."/>
            <person name="Schmutz J."/>
        </authorList>
    </citation>
    <scope>NUCLEOTIDE SEQUENCE [LARGE SCALE GENOMIC DNA]</scope>
    <source>
        <strain evidence="2">1408120.09</strain>
    </source>
</reference>
<proteinExistence type="predicted"/>
<protein>
    <submittedName>
        <fullName evidence="2">Uncharacterized protein</fullName>
    </submittedName>
</protein>
<keyword evidence="1" id="KW-0812">Transmembrane</keyword>
<keyword evidence="1" id="KW-1133">Transmembrane helix</keyword>
<keyword evidence="1" id="KW-0472">Membrane</keyword>
<sequence>MDGKFRPHSLFLGFEILYNTFKCLGGMCLWMLKAKMYVLRWFKLIFRLLRGAKNENSPFNKESKRIKLKYRLKLQLYHSTNQGMYNKNHDDEKSLKISLIT</sequence>
<evidence type="ECO:0000256" key="1">
    <source>
        <dbReference type="SAM" id="Phobius"/>
    </source>
</evidence>
<dbReference type="EMBL" id="CM017661">
    <property type="protein sequence ID" value="TYI48336.1"/>
    <property type="molecule type" value="Genomic_DNA"/>
</dbReference>